<feature type="domain" description="Polysaccharide chain length determinant N-terminal" evidence="8">
    <location>
        <begin position="8"/>
        <end position="105"/>
    </location>
</feature>
<evidence type="ECO:0000256" key="7">
    <source>
        <dbReference type="SAM" id="Phobius"/>
    </source>
</evidence>
<dbReference type="PANTHER" id="PTHR32309">
    <property type="entry name" value="TYROSINE-PROTEIN KINASE"/>
    <property type="match status" value="1"/>
</dbReference>
<dbReference type="GO" id="GO:0004713">
    <property type="term" value="F:protein tyrosine kinase activity"/>
    <property type="evidence" value="ECO:0007669"/>
    <property type="project" value="TreeGrafter"/>
</dbReference>
<evidence type="ECO:0000256" key="5">
    <source>
        <dbReference type="ARBA" id="ARBA00022989"/>
    </source>
</evidence>
<dbReference type="Pfam" id="PF02706">
    <property type="entry name" value="Wzz"/>
    <property type="match status" value="1"/>
</dbReference>
<comment type="caution">
    <text evidence="10">The sequence shown here is derived from an EMBL/GenBank/DDBJ whole genome shotgun (WGS) entry which is preliminary data.</text>
</comment>
<evidence type="ECO:0000256" key="4">
    <source>
        <dbReference type="ARBA" id="ARBA00022692"/>
    </source>
</evidence>
<feature type="transmembrane region" description="Helical" evidence="7">
    <location>
        <begin position="276"/>
        <end position="294"/>
    </location>
</feature>
<dbReference type="InterPro" id="IPR003856">
    <property type="entry name" value="LPS_length_determ_N"/>
</dbReference>
<evidence type="ECO:0000313" key="11">
    <source>
        <dbReference type="Proteomes" id="UP000178951"/>
    </source>
</evidence>
<organism evidence="10 11">
    <name type="scientific">candidate division WOR-1 bacterium RIFOXYB2_FULL_48_7</name>
    <dbReference type="NCBI Taxonomy" id="1802583"/>
    <lineage>
        <taxon>Bacteria</taxon>
        <taxon>Bacillati</taxon>
        <taxon>Saganbacteria</taxon>
    </lineage>
</organism>
<name>A0A1F4TW05_UNCSA</name>
<comment type="subcellular location">
    <subcellularLocation>
        <location evidence="1">Cell membrane</location>
        <topology evidence="1">Multi-pass membrane protein</topology>
    </subcellularLocation>
</comment>
<keyword evidence="6 7" id="KW-0472">Membrane</keyword>
<proteinExistence type="inferred from homology"/>
<sequence length="307" mass="34292">MANQLIDDEIDLRDYLAVMVKRWMVIVSCALAIAGITLVYNLMQKPVYEAQATILVRLGGSSAVSQYAGFSTILGDSFSSGGGNLGDMTAIIKSRVVAEKVLDDLRLTEKINGWDNPKIDRKSLIGAVQGMLKKPIIEGGLITLSVEFSDKELVADIVNGYLDALSFYWNKLNSTEAKRKKEYIESQLPRVENDLKYAEQKYKQFTLLTKDVGGVEVARLARELEIQNSVYSMLRKEYESSKLEESKEIPPFNVIDKAQKPEGKLKPKTLSNAKTGFLMGLVIGLFLAFFLEYWEKGFSSPANPDKH</sequence>
<evidence type="ECO:0008006" key="12">
    <source>
        <dbReference type="Google" id="ProtNLM"/>
    </source>
</evidence>
<evidence type="ECO:0000259" key="9">
    <source>
        <dbReference type="Pfam" id="PF13807"/>
    </source>
</evidence>
<evidence type="ECO:0000259" key="8">
    <source>
        <dbReference type="Pfam" id="PF02706"/>
    </source>
</evidence>
<feature type="domain" description="Tyrosine-protein kinase G-rich" evidence="9">
    <location>
        <begin position="217"/>
        <end position="290"/>
    </location>
</feature>
<keyword evidence="5 7" id="KW-1133">Transmembrane helix</keyword>
<accession>A0A1F4TW05</accession>
<evidence type="ECO:0000256" key="6">
    <source>
        <dbReference type="ARBA" id="ARBA00023136"/>
    </source>
</evidence>
<evidence type="ECO:0000313" key="10">
    <source>
        <dbReference type="EMBL" id="OGC36740.1"/>
    </source>
</evidence>
<dbReference type="GO" id="GO:0005886">
    <property type="term" value="C:plasma membrane"/>
    <property type="evidence" value="ECO:0007669"/>
    <property type="project" value="UniProtKB-SubCell"/>
</dbReference>
<dbReference type="Proteomes" id="UP000178951">
    <property type="component" value="Unassembled WGS sequence"/>
</dbReference>
<feature type="transmembrane region" description="Helical" evidence="7">
    <location>
        <begin position="23"/>
        <end position="43"/>
    </location>
</feature>
<dbReference type="STRING" id="1802583.A2311_06290"/>
<gene>
    <name evidence="10" type="ORF">A2311_06290</name>
</gene>
<reference evidence="10 11" key="1">
    <citation type="journal article" date="2016" name="Nat. Commun.">
        <title>Thousands of microbial genomes shed light on interconnected biogeochemical processes in an aquifer system.</title>
        <authorList>
            <person name="Anantharaman K."/>
            <person name="Brown C.T."/>
            <person name="Hug L.A."/>
            <person name="Sharon I."/>
            <person name="Castelle C.J."/>
            <person name="Probst A.J."/>
            <person name="Thomas B.C."/>
            <person name="Singh A."/>
            <person name="Wilkins M.J."/>
            <person name="Karaoz U."/>
            <person name="Brodie E.L."/>
            <person name="Williams K.H."/>
            <person name="Hubbard S.S."/>
            <person name="Banfield J.F."/>
        </authorList>
    </citation>
    <scope>NUCLEOTIDE SEQUENCE [LARGE SCALE GENOMIC DNA]</scope>
</reference>
<evidence type="ECO:0000256" key="1">
    <source>
        <dbReference type="ARBA" id="ARBA00004651"/>
    </source>
</evidence>
<dbReference type="EMBL" id="MEUF01000007">
    <property type="protein sequence ID" value="OGC36740.1"/>
    <property type="molecule type" value="Genomic_DNA"/>
</dbReference>
<keyword evidence="3" id="KW-1003">Cell membrane</keyword>
<evidence type="ECO:0000256" key="2">
    <source>
        <dbReference type="ARBA" id="ARBA00006683"/>
    </source>
</evidence>
<evidence type="ECO:0000256" key="3">
    <source>
        <dbReference type="ARBA" id="ARBA00022475"/>
    </source>
</evidence>
<dbReference type="InterPro" id="IPR032807">
    <property type="entry name" value="GNVR"/>
</dbReference>
<dbReference type="PANTHER" id="PTHR32309:SF13">
    <property type="entry name" value="FERRIC ENTEROBACTIN TRANSPORT PROTEIN FEPE"/>
    <property type="match status" value="1"/>
</dbReference>
<dbReference type="InterPro" id="IPR050445">
    <property type="entry name" value="Bact_polysacc_biosynth/exp"/>
</dbReference>
<dbReference type="Pfam" id="PF13807">
    <property type="entry name" value="GNVR"/>
    <property type="match status" value="1"/>
</dbReference>
<protein>
    <recommendedName>
        <fullName evidence="12">Polysaccharide chain length determinant N-terminal domain-containing protein</fullName>
    </recommendedName>
</protein>
<keyword evidence="4 7" id="KW-0812">Transmembrane</keyword>
<dbReference type="AlphaFoldDB" id="A0A1F4TW05"/>
<comment type="similarity">
    <text evidence="2">Belongs to the CpsC/CapA family.</text>
</comment>